<evidence type="ECO:0000256" key="1">
    <source>
        <dbReference type="SAM" id="MobiDB-lite"/>
    </source>
</evidence>
<organism evidence="2 3">
    <name type="scientific">Macrolepiota fuliginosa MF-IS2</name>
    <dbReference type="NCBI Taxonomy" id="1400762"/>
    <lineage>
        <taxon>Eukaryota</taxon>
        <taxon>Fungi</taxon>
        <taxon>Dikarya</taxon>
        <taxon>Basidiomycota</taxon>
        <taxon>Agaricomycotina</taxon>
        <taxon>Agaricomycetes</taxon>
        <taxon>Agaricomycetidae</taxon>
        <taxon>Agaricales</taxon>
        <taxon>Agaricineae</taxon>
        <taxon>Agaricaceae</taxon>
        <taxon>Macrolepiota</taxon>
    </lineage>
</organism>
<feature type="region of interest" description="Disordered" evidence="1">
    <location>
        <begin position="67"/>
        <end position="90"/>
    </location>
</feature>
<evidence type="ECO:0000313" key="2">
    <source>
        <dbReference type="EMBL" id="KAF9449263.1"/>
    </source>
</evidence>
<dbReference type="AlphaFoldDB" id="A0A9P5XE01"/>
<comment type="caution">
    <text evidence="2">The sequence shown here is derived from an EMBL/GenBank/DDBJ whole genome shotgun (WGS) entry which is preliminary data.</text>
</comment>
<accession>A0A9P5XE01</accession>
<gene>
    <name evidence="2" type="ORF">P691DRAFT_574038</name>
</gene>
<keyword evidence="3" id="KW-1185">Reference proteome</keyword>
<dbReference type="Proteomes" id="UP000807342">
    <property type="component" value="Unassembled WGS sequence"/>
</dbReference>
<protein>
    <submittedName>
        <fullName evidence="2">Uncharacterized protein</fullName>
    </submittedName>
</protein>
<reference evidence="2" key="1">
    <citation type="submission" date="2020-11" db="EMBL/GenBank/DDBJ databases">
        <authorList>
            <consortium name="DOE Joint Genome Institute"/>
            <person name="Ahrendt S."/>
            <person name="Riley R."/>
            <person name="Andreopoulos W."/>
            <person name="Labutti K."/>
            <person name="Pangilinan J."/>
            <person name="Ruiz-Duenas F.J."/>
            <person name="Barrasa J.M."/>
            <person name="Sanchez-Garcia M."/>
            <person name="Camarero S."/>
            <person name="Miyauchi S."/>
            <person name="Serrano A."/>
            <person name="Linde D."/>
            <person name="Babiker R."/>
            <person name="Drula E."/>
            <person name="Ayuso-Fernandez I."/>
            <person name="Pacheco R."/>
            <person name="Padilla G."/>
            <person name="Ferreira P."/>
            <person name="Barriuso J."/>
            <person name="Kellner H."/>
            <person name="Castanera R."/>
            <person name="Alfaro M."/>
            <person name="Ramirez L."/>
            <person name="Pisabarro A.G."/>
            <person name="Kuo A."/>
            <person name="Tritt A."/>
            <person name="Lipzen A."/>
            <person name="He G."/>
            <person name="Yan M."/>
            <person name="Ng V."/>
            <person name="Cullen D."/>
            <person name="Martin F."/>
            <person name="Rosso M.-N."/>
            <person name="Henrissat B."/>
            <person name="Hibbett D."/>
            <person name="Martinez A.T."/>
            <person name="Grigoriev I.V."/>
        </authorList>
    </citation>
    <scope>NUCLEOTIDE SEQUENCE</scope>
    <source>
        <strain evidence="2">MF-IS2</strain>
    </source>
</reference>
<sequence length="99" mass="10911">MKNWAAFPHLRKGKSVLFPPLNESMSISGSYPRVGNVPLAIPETRNVIAQTLRMRFLKLEDIHDSNITPPATGTRLPVLSGEPQASQPPCTLLRIATNH</sequence>
<name>A0A9P5XE01_9AGAR</name>
<dbReference type="EMBL" id="MU151136">
    <property type="protein sequence ID" value="KAF9449263.1"/>
    <property type="molecule type" value="Genomic_DNA"/>
</dbReference>
<evidence type="ECO:0000313" key="3">
    <source>
        <dbReference type="Proteomes" id="UP000807342"/>
    </source>
</evidence>
<proteinExistence type="predicted"/>